<comment type="caution">
    <text evidence="1">The sequence shown here is derived from an EMBL/GenBank/DDBJ whole genome shotgun (WGS) entry which is preliminary data.</text>
</comment>
<dbReference type="Pfam" id="PF14223">
    <property type="entry name" value="Retrotran_gag_2"/>
    <property type="match status" value="1"/>
</dbReference>
<evidence type="ECO:0008006" key="3">
    <source>
        <dbReference type="Google" id="ProtNLM"/>
    </source>
</evidence>
<evidence type="ECO:0000313" key="1">
    <source>
        <dbReference type="EMBL" id="KAK5813068.1"/>
    </source>
</evidence>
<keyword evidence="2" id="KW-1185">Reference proteome</keyword>
<dbReference type="PANTHER" id="PTHR35317">
    <property type="entry name" value="OS04G0629600 PROTEIN"/>
    <property type="match status" value="1"/>
</dbReference>
<dbReference type="PANTHER" id="PTHR35317:SF23">
    <property type="entry name" value="OS04G0629600 PROTEIN"/>
    <property type="match status" value="1"/>
</dbReference>
<proteinExistence type="predicted"/>
<name>A0ABR0P3B6_GOSAR</name>
<reference evidence="1 2" key="1">
    <citation type="submission" date="2023-03" db="EMBL/GenBank/DDBJ databases">
        <title>WGS of Gossypium arboreum.</title>
        <authorList>
            <person name="Yu D."/>
        </authorList>
    </citation>
    <scope>NUCLEOTIDE SEQUENCE [LARGE SCALE GENOMIC DNA]</scope>
    <source>
        <tissue evidence="1">Leaf</tissue>
    </source>
</reference>
<protein>
    <recommendedName>
        <fullName evidence="3">UBN2 domain-containing protein</fullName>
    </recommendedName>
</protein>
<gene>
    <name evidence="1" type="ORF">PVK06_028514</name>
</gene>
<dbReference type="Proteomes" id="UP001358586">
    <property type="component" value="Chromosome 8"/>
</dbReference>
<accession>A0ABR0P3B6</accession>
<organism evidence="1 2">
    <name type="scientific">Gossypium arboreum</name>
    <name type="common">Tree cotton</name>
    <name type="synonym">Gossypium nanking</name>
    <dbReference type="NCBI Taxonomy" id="29729"/>
    <lineage>
        <taxon>Eukaryota</taxon>
        <taxon>Viridiplantae</taxon>
        <taxon>Streptophyta</taxon>
        <taxon>Embryophyta</taxon>
        <taxon>Tracheophyta</taxon>
        <taxon>Spermatophyta</taxon>
        <taxon>Magnoliopsida</taxon>
        <taxon>eudicotyledons</taxon>
        <taxon>Gunneridae</taxon>
        <taxon>Pentapetalae</taxon>
        <taxon>rosids</taxon>
        <taxon>malvids</taxon>
        <taxon>Malvales</taxon>
        <taxon>Malvaceae</taxon>
        <taxon>Malvoideae</taxon>
        <taxon>Gossypium</taxon>
    </lineage>
</organism>
<sequence length="78" mass="8893">MKPEEDIKALLDRFTNIINGLKSCGKTYPNKEVVRKMLRSLPKAWEAKVTAIEETKNLKALSLDELIGSLLTHEIRIK</sequence>
<dbReference type="EMBL" id="JARKNE010000008">
    <property type="protein sequence ID" value="KAK5813068.1"/>
    <property type="molecule type" value="Genomic_DNA"/>
</dbReference>
<evidence type="ECO:0000313" key="2">
    <source>
        <dbReference type="Proteomes" id="UP001358586"/>
    </source>
</evidence>